<dbReference type="GO" id="GO:0010468">
    <property type="term" value="P:regulation of gene expression"/>
    <property type="evidence" value="ECO:0007669"/>
    <property type="project" value="TreeGrafter"/>
</dbReference>
<dbReference type="OrthoDB" id="192887at2759"/>
<dbReference type="GO" id="GO:0005737">
    <property type="term" value="C:cytoplasm"/>
    <property type="evidence" value="ECO:0007669"/>
    <property type="project" value="TreeGrafter"/>
</dbReference>
<organism evidence="16 17">
    <name type="scientific">Paramecium pentaurelia</name>
    <dbReference type="NCBI Taxonomy" id="43138"/>
    <lineage>
        <taxon>Eukaryota</taxon>
        <taxon>Sar</taxon>
        <taxon>Alveolata</taxon>
        <taxon>Ciliophora</taxon>
        <taxon>Intramacronucleata</taxon>
        <taxon>Oligohymenophorea</taxon>
        <taxon>Peniculida</taxon>
        <taxon>Parameciidae</taxon>
        <taxon>Paramecium</taxon>
    </lineage>
</organism>
<keyword evidence="5" id="KW-0418">Kinase</keyword>
<evidence type="ECO:0000313" key="17">
    <source>
        <dbReference type="Proteomes" id="UP000689195"/>
    </source>
</evidence>
<dbReference type="GO" id="GO:0007165">
    <property type="term" value="P:signal transduction"/>
    <property type="evidence" value="ECO:0007669"/>
    <property type="project" value="TreeGrafter"/>
</dbReference>
<comment type="caution">
    <text evidence="16">The sequence shown here is derived from an EMBL/GenBank/DDBJ whole genome shotgun (WGS) entry which is preliminary data.</text>
</comment>
<keyword evidence="3" id="KW-0808">Transferase</keyword>
<gene>
    <name evidence="15" type="ORF">PPENT_87.1.T1000149</name>
    <name evidence="16" type="ORF">PPENT_87.1.T1000150</name>
</gene>
<keyword evidence="6 13" id="KW-0067">ATP-binding</keyword>
<evidence type="ECO:0000256" key="8">
    <source>
        <dbReference type="ARBA" id="ARBA00039612"/>
    </source>
</evidence>
<dbReference type="SMART" id="SM00220">
    <property type="entry name" value="S_TKc"/>
    <property type="match status" value="1"/>
</dbReference>
<evidence type="ECO:0000313" key="16">
    <source>
        <dbReference type="EMBL" id="CAD8192049.1"/>
    </source>
</evidence>
<dbReference type="GO" id="GO:0030332">
    <property type="term" value="F:cyclin binding"/>
    <property type="evidence" value="ECO:0007669"/>
    <property type="project" value="TreeGrafter"/>
</dbReference>
<evidence type="ECO:0000256" key="2">
    <source>
        <dbReference type="ARBA" id="ARBA00022527"/>
    </source>
</evidence>
<dbReference type="EMBL" id="CAJJDO010000100">
    <property type="protein sequence ID" value="CAD8192047.1"/>
    <property type="molecule type" value="Genomic_DNA"/>
</dbReference>
<dbReference type="PANTHER" id="PTHR24056">
    <property type="entry name" value="CELL DIVISION PROTEIN KINASE"/>
    <property type="match status" value="1"/>
</dbReference>
<dbReference type="AlphaFoldDB" id="A0A8S1WVF5"/>
<name>A0A8S1WVF5_9CILI</name>
<evidence type="ECO:0000256" key="1">
    <source>
        <dbReference type="ARBA" id="ARBA00012425"/>
    </source>
</evidence>
<dbReference type="InterPro" id="IPR000719">
    <property type="entry name" value="Prot_kinase_dom"/>
</dbReference>
<dbReference type="PROSITE" id="PS00107">
    <property type="entry name" value="PROTEIN_KINASE_ATP"/>
    <property type="match status" value="1"/>
</dbReference>
<dbReference type="GO" id="GO:0000082">
    <property type="term" value="P:G1/S transition of mitotic cell cycle"/>
    <property type="evidence" value="ECO:0007669"/>
    <property type="project" value="TreeGrafter"/>
</dbReference>
<keyword evidence="2" id="KW-0723">Serine/threonine-protein kinase</keyword>
<evidence type="ECO:0000256" key="13">
    <source>
        <dbReference type="PROSITE-ProRule" id="PRU10141"/>
    </source>
</evidence>
<dbReference type="GO" id="GO:0010389">
    <property type="term" value="P:regulation of G2/M transition of mitotic cell cycle"/>
    <property type="evidence" value="ECO:0007669"/>
    <property type="project" value="TreeGrafter"/>
</dbReference>
<evidence type="ECO:0000256" key="9">
    <source>
        <dbReference type="ARBA" id="ARBA00041902"/>
    </source>
</evidence>
<evidence type="ECO:0000256" key="4">
    <source>
        <dbReference type="ARBA" id="ARBA00022741"/>
    </source>
</evidence>
<feature type="domain" description="Protein kinase" evidence="14">
    <location>
        <begin position="1"/>
        <end position="260"/>
    </location>
</feature>
<dbReference type="FunFam" id="1.10.510.10:FF:000624">
    <property type="entry name" value="Mitogen-activated protein kinase"/>
    <property type="match status" value="1"/>
</dbReference>
<evidence type="ECO:0000313" key="15">
    <source>
        <dbReference type="EMBL" id="CAD8192047.1"/>
    </source>
</evidence>
<proteinExistence type="predicted"/>
<dbReference type="Pfam" id="PF00069">
    <property type="entry name" value="Pkinase"/>
    <property type="match status" value="1"/>
</dbReference>
<dbReference type="PROSITE" id="PS50011">
    <property type="entry name" value="PROTEIN_KINASE_DOM"/>
    <property type="match status" value="1"/>
</dbReference>
<dbReference type="GO" id="GO:0000307">
    <property type="term" value="C:cyclin-dependent protein kinase holoenzyme complex"/>
    <property type="evidence" value="ECO:0007669"/>
    <property type="project" value="TreeGrafter"/>
</dbReference>
<keyword evidence="4 13" id="KW-0547">Nucleotide-binding</keyword>
<evidence type="ECO:0000256" key="6">
    <source>
        <dbReference type="ARBA" id="ARBA00022840"/>
    </source>
</evidence>
<dbReference type="PANTHER" id="PTHR24056:SF254">
    <property type="entry name" value="CYCLIN-DEPENDENT KINASE 2"/>
    <property type="match status" value="1"/>
</dbReference>
<evidence type="ECO:0000256" key="10">
    <source>
        <dbReference type="ARBA" id="ARBA00042858"/>
    </source>
</evidence>
<sequence length="267" mass="30713">MNLGISKSSARESQISLLFAGMQVEQYQNSLQNQYLKNFTQSKFLGQGTYGVVIRAFDERRGEFVALKKIKLGKFKDEGFPVTTIRKISILQKLKHPKDLKPENILLNEMTIIKLAGFGLSRVFPFPMPQFTKEITTLWYRAPELLLGDDNYGTGVDIWAVGCIMAECLAQEPLFKVDSEMVMLSQIMEVIGTPSDDNYIGLSKLPNYKDDFTIHQHKDLTQVFPLLIDDHRALEVLQSMLQFNPARRPQAKELLNYSWFYDIRNNY</sequence>
<dbReference type="InterPro" id="IPR050108">
    <property type="entry name" value="CDK"/>
</dbReference>
<comment type="catalytic activity">
    <reaction evidence="12">
        <text>L-seryl-[protein] + ATP = O-phospho-L-seryl-[protein] + ADP + H(+)</text>
        <dbReference type="Rhea" id="RHEA:17989"/>
        <dbReference type="Rhea" id="RHEA-COMP:9863"/>
        <dbReference type="Rhea" id="RHEA-COMP:11604"/>
        <dbReference type="ChEBI" id="CHEBI:15378"/>
        <dbReference type="ChEBI" id="CHEBI:29999"/>
        <dbReference type="ChEBI" id="CHEBI:30616"/>
        <dbReference type="ChEBI" id="CHEBI:83421"/>
        <dbReference type="ChEBI" id="CHEBI:456216"/>
        <dbReference type="EC" id="2.7.11.22"/>
    </reaction>
</comment>
<dbReference type="Proteomes" id="UP000689195">
    <property type="component" value="Unassembled WGS sequence"/>
</dbReference>
<comment type="subunit">
    <text evidence="7">May form a complex composed of at least the catalytic subunit CRK2 and a cyclin.</text>
</comment>
<evidence type="ECO:0000259" key="14">
    <source>
        <dbReference type="PROSITE" id="PS50011"/>
    </source>
</evidence>
<accession>A0A8S1WVF5</accession>
<evidence type="ECO:0000256" key="12">
    <source>
        <dbReference type="ARBA" id="ARBA00048367"/>
    </source>
</evidence>
<comment type="catalytic activity">
    <reaction evidence="11">
        <text>L-threonyl-[protein] + ATP = O-phospho-L-threonyl-[protein] + ADP + H(+)</text>
        <dbReference type="Rhea" id="RHEA:46608"/>
        <dbReference type="Rhea" id="RHEA-COMP:11060"/>
        <dbReference type="Rhea" id="RHEA-COMP:11605"/>
        <dbReference type="ChEBI" id="CHEBI:15378"/>
        <dbReference type="ChEBI" id="CHEBI:30013"/>
        <dbReference type="ChEBI" id="CHEBI:30616"/>
        <dbReference type="ChEBI" id="CHEBI:61977"/>
        <dbReference type="ChEBI" id="CHEBI:456216"/>
        <dbReference type="EC" id="2.7.11.22"/>
    </reaction>
</comment>
<evidence type="ECO:0000256" key="11">
    <source>
        <dbReference type="ARBA" id="ARBA00047811"/>
    </source>
</evidence>
<feature type="binding site" evidence="13">
    <location>
        <position position="68"/>
    </location>
    <ligand>
        <name>ATP</name>
        <dbReference type="ChEBI" id="CHEBI:30616"/>
    </ligand>
</feature>
<protein>
    <recommendedName>
        <fullName evidence="8">Cyclin-dependent kinase 2 homolog</fullName>
        <ecNumber evidence="1">2.7.11.22</ecNumber>
    </recommendedName>
    <alternativeName>
        <fullName evidence="9">Cell division control protein 2 homolog</fullName>
    </alternativeName>
    <alternativeName>
        <fullName evidence="10">cdc2-related kinase 2</fullName>
    </alternativeName>
</protein>
<dbReference type="EC" id="2.7.11.22" evidence="1"/>
<dbReference type="GO" id="GO:0005634">
    <property type="term" value="C:nucleus"/>
    <property type="evidence" value="ECO:0007669"/>
    <property type="project" value="TreeGrafter"/>
</dbReference>
<keyword evidence="17" id="KW-1185">Reference proteome</keyword>
<reference evidence="16" key="1">
    <citation type="submission" date="2021-01" db="EMBL/GenBank/DDBJ databases">
        <authorList>
            <consortium name="Genoscope - CEA"/>
            <person name="William W."/>
        </authorList>
    </citation>
    <scope>NUCLEOTIDE SEQUENCE</scope>
</reference>
<dbReference type="GO" id="GO:0005524">
    <property type="term" value="F:ATP binding"/>
    <property type="evidence" value="ECO:0007669"/>
    <property type="project" value="UniProtKB-UniRule"/>
</dbReference>
<dbReference type="GO" id="GO:0004693">
    <property type="term" value="F:cyclin-dependent protein serine/threonine kinase activity"/>
    <property type="evidence" value="ECO:0007669"/>
    <property type="project" value="UniProtKB-EC"/>
</dbReference>
<dbReference type="EMBL" id="CAJJDO010000100">
    <property type="protein sequence ID" value="CAD8192049.1"/>
    <property type="molecule type" value="Genomic_DNA"/>
</dbReference>
<evidence type="ECO:0000256" key="7">
    <source>
        <dbReference type="ARBA" id="ARBA00038543"/>
    </source>
</evidence>
<evidence type="ECO:0000256" key="5">
    <source>
        <dbReference type="ARBA" id="ARBA00022777"/>
    </source>
</evidence>
<dbReference type="InterPro" id="IPR017441">
    <property type="entry name" value="Protein_kinase_ATP_BS"/>
</dbReference>
<evidence type="ECO:0000256" key="3">
    <source>
        <dbReference type="ARBA" id="ARBA00022679"/>
    </source>
</evidence>